<keyword evidence="2" id="KW-1185">Reference proteome</keyword>
<proteinExistence type="predicted"/>
<organism evidence="1 2">
    <name type="scientific">Lactuca saligna</name>
    <name type="common">Willowleaf lettuce</name>
    <dbReference type="NCBI Taxonomy" id="75948"/>
    <lineage>
        <taxon>Eukaryota</taxon>
        <taxon>Viridiplantae</taxon>
        <taxon>Streptophyta</taxon>
        <taxon>Embryophyta</taxon>
        <taxon>Tracheophyta</taxon>
        <taxon>Spermatophyta</taxon>
        <taxon>Magnoliopsida</taxon>
        <taxon>eudicotyledons</taxon>
        <taxon>Gunneridae</taxon>
        <taxon>Pentapetalae</taxon>
        <taxon>asterids</taxon>
        <taxon>campanulids</taxon>
        <taxon>Asterales</taxon>
        <taxon>Asteraceae</taxon>
        <taxon>Cichorioideae</taxon>
        <taxon>Cichorieae</taxon>
        <taxon>Lactucinae</taxon>
        <taxon>Lactuca</taxon>
    </lineage>
</organism>
<dbReference type="EMBL" id="OX465081">
    <property type="protein sequence ID" value="CAI9284315.1"/>
    <property type="molecule type" value="Genomic_DNA"/>
</dbReference>
<reference evidence="1" key="1">
    <citation type="submission" date="2023-04" db="EMBL/GenBank/DDBJ databases">
        <authorList>
            <person name="Vijverberg K."/>
            <person name="Xiong W."/>
            <person name="Schranz E."/>
        </authorList>
    </citation>
    <scope>NUCLEOTIDE SEQUENCE</scope>
</reference>
<name>A0AA35Z1T8_LACSI</name>
<dbReference type="Proteomes" id="UP001177003">
    <property type="component" value="Chromosome 5"/>
</dbReference>
<sequence>MNPSATLLQIGRHALEAPSTIARREVRGKPLRAMMHDVYIVREPGAIVIAQCFSGSREGDGDKKCMESIQQKRILCWANYITVVAIRRKCSMRRLYEADQQYVFGMLINCVTEKE</sequence>
<evidence type="ECO:0000313" key="2">
    <source>
        <dbReference type="Proteomes" id="UP001177003"/>
    </source>
</evidence>
<dbReference type="AlphaFoldDB" id="A0AA35Z1T8"/>
<gene>
    <name evidence="1" type="ORF">LSALG_LOCUS23849</name>
</gene>
<accession>A0AA35Z1T8</accession>
<evidence type="ECO:0000313" key="1">
    <source>
        <dbReference type="EMBL" id="CAI9284315.1"/>
    </source>
</evidence>
<protein>
    <submittedName>
        <fullName evidence="1">Uncharacterized protein</fullName>
    </submittedName>
</protein>